<dbReference type="InterPro" id="IPR002912">
    <property type="entry name" value="ACT_dom"/>
</dbReference>
<dbReference type="EMBL" id="AOHV01000043">
    <property type="protein sequence ID" value="ELY33398.1"/>
    <property type="molecule type" value="Genomic_DNA"/>
</dbReference>
<name>L9VAJ3_HALJB</name>
<dbReference type="InterPro" id="IPR045865">
    <property type="entry name" value="ACT-like_dom_sf"/>
</dbReference>
<dbReference type="AlphaFoldDB" id="L9VAJ3"/>
<dbReference type="SUPFAM" id="SSF55021">
    <property type="entry name" value="ACT-like"/>
    <property type="match status" value="1"/>
</dbReference>
<feature type="domain" description="ACT" evidence="1">
    <location>
        <begin position="3"/>
        <end position="62"/>
    </location>
</feature>
<protein>
    <submittedName>
        <fullName evidence="2">D-3-phosphoglycerate dehydrogenase</fullName>
    </submittedName>
</protein>
<dbReference type="Gene3D" id="3.30.70.260">
    <property type="match status" value="1"/>
</dbReference>
<evidence type="ECO:0000313" key="2">
    <source>
        <dbReference type="EMBL" id="ELY33398.1"/>
    </source>
</evidence>
<comment type="caution">
    <text evidence="2">The sequence shown here is derived from an EMBL/GenBank/DDBJ whole genome shotgun (WGS) entry which is preliminary data.</text>
</comment>
<keyword evidence="3" id="KW-1185">Reference proteome</keyword>
<sequence>MLVARNYDEPGTIGFIGTVLGENGINIAGMFNAREAIGGEAITVYDLDEEVGEELLAQLEDDERIIEARYITLDGADTVRTSL</sequence>
<reference evidence="2 3" key="1">
    <citation type="journal article" date="2014" name="PLoS Genet.">
        <title>Phylogenetically driven sequencing of extremely halophilic archaea reveals strategies for static and dynamic osmo-response.</title>
        <authorList>
            <person name="Becker E.A."/>
            <person name="Seitzer P.M."/>
            <person name="Tritt A."/>
            <person name="Larsen D."/>
            <person name="Krusor M."/>
            <person name="Yao A.I."/>
            <person name="Wu D."/>
            <person name="Madern D."/>
            <person name="Eisen J.A."/>
            <person name="Darling A.E."/>
            <person name="Facciotti M.T."/>
        </authorList>
    </citation>
    <scope>NUCLEOTIDE SEQUENCE [LARGE SCALE GENOMIC DNA]</scope>
    <source>
        <strain evidence="3">DSM 18796 / CECT 7217 / JCM 14584 / KCTC 4019 / B3</strain>
    </source>
</reference>
<dbReference type="Pfam" id="PF01842">
    <property type="entry name" value="ACT"/>
    <property type="match status" value="1"/>
</dbReference>
<accession>L9VAJ3</accession>
<gene>
    <name evidence="2" type="ORF">C497_18397</name>
</gene>
<evidence type="ECO:0000259" key="1">
    <source>
        <dbReference type="Pfam" id="PF01842"/>
    </source>
</evidence>
<dbReference type="CDD" id="cd04902">
    <property type="entry name" value="ACT_3PGDH-xct"/>
    <property type="match status" value="1"/>
</dbReference>
<organism evidence="2 3">
    <name type="scientific">Halalkalicoccus jeotgali (strain DSM 18796 / CECT 7217 / JCM 14584 / KCTC 4019 / B3)</name>
    <dbReference type="NCBI Taxonomy" id="795797"/>
    <lineage>
        <taxon>Archaea</taxon>
        <taxon>Methanobacteriati</taxon>
        <taxon>Methanobacteriota</taxon>
        <taxon>Stenosarchaea group</taxon>
        <taxon>Halobacteria</taxon>
        <taxon>Halobacteriales</taxon>
        <taxon>Halococcaceae</taxon>
        <taxon>Halalkalicoccus</taxon>
    </lineage>
</organism>
<dbReference type="PATRIC" id="fig|795797.19.peg.3506"/>
<proteinExistence type="predicted"/>
<evidence type="ECO:0000313" key="3">
    <source>
        <dbReference type="Proteomes" id="UP000011645"/>
    </source>
</evidence>
<dbReference type="FunFam" id="3.30.70.260:FF:000008">
    <property type="entry name" value="D-3-phosphoglycerate dehydrogenase, chloroplastic"/>
    <property type="match status" value="1"/>
</dbReference>
<dbReference type="Proteomes" id="UP000011645">
    <property type="component" value="Unassembled WGS sequence"/>
</dbReference>